<evidence type="ECO:0000313" key="1">
    <source>
        <dbReference type="EMBL" id="CAD7699612.1"/>
    </source>
</evidence>
<protein>
    <submittedName>
        <fullName evidence="1">Uncharacterized protein</fullName>
    </submittedName>
</protein>
<comment type="caution">
    <text evidence="1">The sequence shown here is derived from an EMBL/GenBank/DDBJ whole genome shotgun (WGS) entry which is preliminary data.</text>
</comment>
<dbReference type="Proteomes" id="UP000708148">
    <property type="component" value="Unassembled WGS sequence"/>
</dbReference>
<evidence type="ECO:0000313" key="2">
    <source>
        <dbReference type="Proteomes" id="UP000708148"/>
    </source>
</evidence>
<organism evidence="1 2">
    <name type="scientific">Ostreobium quekettii</name>
    <dbReference type="NCBI Taxonomy" id="121088"/>
    <lineage>
        <taxon>Eukaryota</taxon>
        <taxon>Viridiplantae</taxon>
        <taxon>Chlorophyta</taxon>
        <taxon>core chlorophytes</taxon>
        <taxon>Ulvophyceae</taxon>
        <taxon>TCBD clade</taxon>
        <taxon>Bryopsidales</taxon>
        <taxon>Ostreobineae</taxon>
        <taxon>Ostreobiaceae</taxon>
        <taxon>Ostreobium</taxon>
    </lineage>
</organism>
<reference evidence="1" key="1">
    <citation type="submission" date="2020-12" db="EMBL/GenBank/DDBJ databases">
        <authorList>
            <person name="Iha C."/>
        </authorList>
    </citation>
    <scope>NUCLEOTIDE SEQUENCE</scope>
</reference>
<gene>
    <name evidence="1" type="ORF">OSTQU699_LOCUS4971</name>
</gene>
<accession>A0A8S1IWR1</accession>
<dbReference type="EMBL" id="CAJHUC010001075">
    <property type="protein sequence ID" value="CAD7699612.1"/>
    <property type="molecule type" value="Genomic_DNA"/>
</dbReference>
<name>A0A8S1IWR1_9CHLO</name>
<sequence length="104" mass="11831">MPWQGIESCRNSQFLSLVHRDCRREVIVCEFAKGSCSVATVWHPGFAAGDKWKALWWVIMQLLGGSFKGSRCPQQPRYHPHVAIFTVTLAGWQLWWPAYVALAA</sequence>
<dbReference type="AlphaFoldDB" id="A0A8S1IWR1"/>
<proteinExistence type="predicted"/>
<keyword evidence="2" id="KW-1185">Reference proteome</keyword>